<reference evidence="1" key="1">
    <citation type="submission" date="2020-06" db="EMBL/GenBank/DDBJ databases">
        <title>WGS assembly of Ceratodon purpureus strain R40.</title>
        <authorList>
            <person name="Carey S.B."/>
            <person name="Jenkins J."/>
            <person name="Shu S."/>
            <person name="Lovell J.T."/>
            <person name="Sreedasyam A."/>
            <person name="Maumus F."/>
            <person name="Tiley G.P."/>
            <person name="Fernandez-Pozo N."/>
            <person name="Barry K."/>
            <person name="Chen C."/>
            <person name="Wang M."/>
            <person name="Lipzen A."/>
            <person name="Daum C."/>
            <person name="Saski C.A."/>
            <person name="Payton A.C."/>
            <person name="Mcbreen J.C."/>
            <person name="Conrad R.E."/>
            <person name="Kollar L.M."/>
            <person name="Olsson S."/>
            <person name="Huttunen S."/>
            <person name="Landis J.B."/>
            <person name="Wickett N.J."/>
            <person name="Johnson M.G."/>
            <person name="Rensing S.A."/>
            <person name="Grimwood J."/>
            <person name="Schmutz J."/>
            <person name="Mcdaniel S.F."/>
        </authorList>
    </citation>
    <scope>NUCLEOTIDE SEQUENCE</scope>
    <source>
        <strain evidence="1">R40</strain>
    </source>
</reference>
<gene>
    <name evidence="1" type="ORF">KC19_5G023000</name>
</gene>
<name>A0A8T0HYD7_CERPU</name>
<dbReference type="Proteomes" id="UP000822688">
    <property type="component" value="Chromosome 5"/>
</dbReference>
<comment type="caution">
    <text evidence="1">The sequence shown here is derived from an EMBL/GenBank/DDBJ whole genome shotgun (WGS) entry which is preliminary data.</text>
</comment>
<proteinExistence type="predicted"/>
<evidence type="ECO:0000313" key="1">
    <source>
        <dbReference type="EMBL" id="KAG0575681.1"/>
    </source>
</evidence>
<keyword evidence="2" id="KW-1185">Reference proteome</keyword>
<accession>A0A8T0HYD7</accession>
<sequence length="70" mass="7140">MYGHISHGSLCSPTATAQLDKTLLEHMAAGGNGSEALIQHDELLAAAKQAGAGSCCDHGTSFLSRSGLRS</sequence>
<protein>
    <submittedName>
        <fullName evidence="1">Uncharacterized protein</fullName>
    </submittedName>
</protein>
<organism evidence="1 2">
    <name type="scientific">Ceratodon purpureus</name>
    <name type="common">Fire moss</name>
    <name type="synonym">Dicranum purpureum</name>
    <dbReference type="NCBI Taxonomy" id="3225"/>
    <lineage>
        <taxon>Eukaryota</taxon>
        <taxon>Viridiplantae</taxon>
        <taxon>Streptophyta</taxon>
        <taxon>Embryophyta</taxon>
        <taxon>Bryophyta</taxon>
        <taxon>Bryophytina</taxon>
        <taxon>Bryopsida</taxon>
        <taxon>Dicranidae</taxon>
        <taxon>Pseudoditrichales</taxon>
        <taxon>Ditrichaceae</taxon>
        <taxon>Ceratodon</taxon>
    </lineage>
</organism>
<evidence type="ECO:0000313" key="2">
    <source>
        <dbReference type="Proteomes" id="UP000822688"/>
    </source>
</evidence>
<dbReference type="AlphaFoldDB" id="A0A8T0HYD7"/>
<dbReference type="EMBL" id="CM026425">
    <property type="protein sequence ID" value="KAG0575681.1"/>
    <property type="molecule type" value="Genomic_DNA"/>
</dbReference>